<feature type="chain" id="PRO_5028215267" evidence="7">
    <location>
        <begin position="27"/>
        <end position="339"/>
    </location>
</feature>
<dbReference type="Gene3D" id="3.90.70.10">
    <property type="entry name" value="Cysteine proteinases"/>
    <property type="match status" value="1"/>
</dbReference>
<feature type="domain" description="Peptidase C1A papain C-terminal" evidence="8">
    <location>
        <begin position="124"/>
        <end position="338"/>
    </location>
</feature>
<gene>
    <name evidence="11" type="primary">ctss2.1</name>
</gene>
<dbReference type="Pfam" id="PF00112">
    <property type="entry name" value="Peptidase_C1"/>
    <property type="match status" value="1"/>
</dbReference>
<name>A0A6P7KU88_BETSP</name>
<evidence type="ECO:0000313" key="11">
    <source>
        <dbReference type="RefSeq" id="XP_028986038.1"/>
    </source>
</evidence>
<dbReference type="InterPro" id="IPR000169">
    <property type="entry name" value="Pept_cys_AS"/>
</dbReference>
<keyword evidence="5" id="KW-0865">Zymogen</keyword>
<dbReference type="SMART" id="SM00848">
    <property type="entry name" value="Inhibitor_I29"/>
    <property type="match status" value="1"/>
</dbReference>
<keyword evidence="3" id="KW-0378">Hydrolase</keyword>
<evidence type="ECO:0000256" key="3">
    <source>
        <dbReference type="ARBA" id="ARBA00022801"/>
    </source>
</evidence>
<dbReference type="Pfam" id="PF08246">
    <property type="entry name" value="Inhibitor_I29"/>
    <property type="match status" value="1"/>
</dbReference>
<feature type="signal peptide" evidence="7">
    <location>
        <begin position="1"/>
        <end position="26"/>
    </location>
</feature>
<dbReference type="FunFam" id="3.90.70.10:FF:000006">
    <property type="entry name" value="Cathepsin S"/>
    <property type="match status" value="1"/>
</dbReference>
<dbReference type="PANTHER" id="PTHR12411">
    <property type="entry name" value="CYSTEINE PROTEASE FAMILY C1-RELATED"/>
    <property type="match status" value="1"/>
</dbReference>
<dbReference type="GeneID" id="114843549"/>
<dbReference type="InterPro" id="IPR038765">
    <property type="entry name" value="Papain-like_cys_pep_sf"/>
</dbReference>
<dbReference type="SMART" id="SM00645">
    <property type="entry name" value="Pept_C1"/>
    <property type="match status" value="1"/>
</dbReference>
<dbReference type="GO" id="GO:0006508">
    <property type="term" value="P:proteolysis"/>
    <property type="evidence" value="ECO:0007669"/>
    <property type="project" value="UniProtKB-KW"/>
</dbReference>
<dbReference type="InterPro" id="IPR025661">
    <property type="entry name" value="Pept_asp_AS"/>
</dbReference>
<accession>A0A6P7KU88</accession>
<evidence type="ECO:0000256" key="4">
    <source>
        <dbReference type="ARBA" id="ARBA00022807"/>
    </source>
</evidence>
<dbReference type="Proteomes" id="UP000515150">
    <property type="component" value="Chromosome 16"/>
</dbReference>
<evidence type="ECO:0000259" key="9">
    <source>
        <dbReference type="SMART" id="SM00848"/>
    </source>
</evidence>
<reference evidence="11" key="1">
    <citation type="submission" date="2025-08" db="UniProtKB">
        <authorList>
            <consortium name="RefSeq"/>
        </authorList>
    </citation>
    <scope>IDENTIFICATION</scope>
</reference>
<evidence type="ECO:0000256" key="6">
    <source>
        <dbReference type="ARBA" id="ARBA00023157"/>
    </source>
</evidence>
<comment type="similarity">
    <text evidence="1">Belongs to the peptidase C1 family.</text>
</comment>
<dbReference type="PROSITE" id="PS00640">
    <property type="entry name" value="THIOL_PROTEASE_ASN"/>
    <property type="match status" value="1"/>
</dbReference>
<evidence type="ECO:0000256" key="7">
    <source>
        <dbReference type="SAM" id="SignalP"/>
    </source>
</evidence>
<dbReference type="InterPro" id="IPR039417">
    <property type="entry name" value="Peptidase_C1A_papain-like"/>
</dbReference>
<evidence type="ECO:0000256" key="1">
    <source>
        <dbReference type="ARBA" id="ARBA00008455"/>
    </source>
</evidence>
<keyword evidence="2" id="KW-0645">Protease</keyword>
<dbReference type="InParanoid" id="A0A6P7KU88"/>
<keyword evidence="7" id="KW-0732">Signal</keyword>
<dbReference type="CDD" id="cd02248">
    <property type="entry name" value="Peptidase_C1A"/>
    <property type="match status" value="1"/>
</dbReference>
<dbReference type="KEGG" id="bspl:114843549"/>
<dbReference type="SUPFAM" id="SSF54001">
    <property type="entry name" value="Cysteine proteinases"/>
    <property type="match status" value="1"/>
</dbReference>
<dbReference type="InterPro" id="IPR000668">
    <property type="entry name" value="Peptidase_C1A_C"/>
</dbReference>
<evidence type="ECO:0000313" key="10">
    <source>
        <dbReference type="Proteomes" id="UP000515150"/>
    </source>
</evidence>
<evidence type="ECO:0000256" key="2">
    <source>
        <dbReference type="ARBA" id="ARBA00022670"/>
    </source>
</evidence>
<sequence length="339" mass="36967">MATCLAQSGLMLASLLLASLSLGAAAQFDSRLDVHWMLWKKTHGRQYHSEVEDVRRRELWEKNLLLITVHNLEASMGLHTYELGMNHMGDLTTEEILQSFATLSSVDGVQMAPASSVGASDVSVPDTIDWRTRGCVTSVKMQGSCGSCWAFSAVGALEGQLAKKTGKLVDLSPQNLVDCSSKYGNHGCNGGLMHYAFQYVIDNHGIDSEASYPYTGRTQQCQYKPQSRAANCSSYSFVTSGNENALKAAVGTIGPVSVAIDATRPKFIFYRSGVYNDPSCTQKVNHGVLAVGYGTLNGQDYWLVKNSWGTTFGDAGYIRMSRNKNNQCGIARYACYPIM</sequence>
<evidence type="ECO:0000256" key="5">
    <source>
        <dbReference type="ARBA" id="ARBA00023145"/>
    </source>
</evidence>
<dbReference type="PRINTS" id="PR00705">
    <property type="entry name" value="PAPAIN"/>
</dbReference>
<dbReference type="CTD" id="554157"/>
<feature type="domain" description="Cathepsin propeptide inhibitor" evidence="9">
    <location>
        <begin position="36"/>
        <end position="96"/>
    </location>
</feature>
<keyword evidence="6" id="KW-1015">Disulfide bond</keyword>
<organism evidence="10 11">
    <name type="scientific">Betta splendens</name>
    <name type="common">Siamese fighting fish</name>
    <dbReference type="NCBI Taxonomy" id="158456"/>
    <lineage>
        <taxon>Eukaryota</taxon>
        <taxon>Metazoa</taxon>
        <taxon>Chordata</taxon>
        <taxon>Craniata</taxon>
        <taxon>Vertebrata</taxon>
        <taxon>Euteleostomi</taxon>
        <taxon>Actinopterygii</taxon>
        <taxon>Neopterygii</taxon>
        <taxon>Teleostei</taxon>
        <taxon>Neoteleostei</taxon>
        <taxon>Acanthomorphata</taxon>
        <taxon>Anabantaria</taxon>
        <taxon>Anabantiformes</taxon>
        <taxon>Anabantoidei</taxon>
        <taxon>Osphronemidae</taxon>
        <taxon>Betta</taxon>
    </lineage>
</organism>
<dbReference type="RefSeq" id="XP_028986038.1">
    <property type="nucleotide sequence ID" value="XM_029130205.3"/>
</dbReference>
<keyword evidence="4" id="KW-0788">Thiol protease</keyword>
<dbReference type="PROSITE" id="PS00639">
    <property type="entry name" value="THIOL_PROTEASE_HIS"/>
    <property type="match status" value="1"/>
</dbReference>
<keyword evidence="10" id="KW-1185">Reference proteome</keyword>
<proteinExistence type="inferred from homology"/>
<dbReference type="InterPro" id="IPR013201">
    <property type="entry name" value="Prot_inhib_I29"/>
</dbReference>
<dbReference type="FunCoup" id="A0A6P7KU88">
    <property type="interactions" value="217"/>
</dbReference>
<dbReference type="GO" id="GO:0008234">
    <property type="term" value="F:cysteine-type peptidase activity"/>
    <property type="evidence" value="ECO:0007669"/>
    <property type="project" value="UniProtKB-KW"/>
</dbReference>
<dbReference type="OrthoDB" id="190265at2759"/>
<dbReference type="AlphaFoldDB" id="A0A6P7KU88"/>
<dbReference type="PROSITE" id="PS00139">
    <property type="entry name" value="THIOL_PROTEASE_CYS"/>
    <property type="match status" value="1"/>
</dbReference>
<dbReference type="InterPro" id="IPR025660">
    <property type="entry name" value="Pept_his_AS"/>
</dbReference>
<protein>
    <submittedName>
        <fullName evidence="11">Cathepsin S, ortholog2, tandem duplicate 1</fullName>
    </submittedName>
</protein>
<evidence type="ECO:0000259" key="8">
    <source>
        <dbReference type="SMART" id="SM00645"/>
    </source>
</evidence>
<dbReference type="InterPro" id="IPR013128">
    <property type="entry name" value="Peptidase_C1A"/>
</dbReference>